<dbReference type="EMBL" id="JAVHJV010000050">
    <property type="protein sequence ID" value="KAK5936440.1"/>
    <property type="molecule type" value="Genomic_DNA"/>
</dbReference>
<gene>
    <name evidence="2" type="ORF">PMZ80_011321</name>
</gene>
<evidence type="ECO:0000256" key="1">
    <source>
        <dbReference type="SAM" id="MobiDB-lite"/>
    </source>
</evidence>
<keyword evidence="3" id="KW-1185">Reference proteome</keyword>
<name>A0ABR0R888_9EURO</name>
<organism evidence="2 3">
    <name type="scientific">Knufia obscura</name>
    <dbReference type="NCBI Taxonomy" id="1635080"/>
    <lineage>
        <taxon>Eukaryota</taxon>
        <taxon>Fungi</taxon>
        <taxon>Dikarya</taxon>
        <taxon>Ascomycota</taxon>
        <taxon>Pezizomycotina</taxon>
        <taxon>Eurotiomycetes</taxon>
        <taxon>Chaetothyriomycetidae</taxon>
        <taxon>Chaetothyriales</taxon>
        <taxon>Trichomeriaceae</taxon>
        <taxon>Knufia</taxon>
    </lineage>
</organism>
<dbReference type="GeneID" id="90004770"/>
<sequence length="156" mass="18472">MPRNSDDNRGPTPNTYFDRNDPGVHDPRAYVKRKAVDRVLELQDKGIRREFLTVLESLREIRADSTQRFDDLHLQIVGVDSQVRDVRTSYEELQCVVNNLRAISYNERAYKAWDAILPISVSQQYPDPPKLPDRILYPLFYPERYSFMRTDTFRDF</sequence>
<reference evidence="2 3" key="1">
    <citation type="journal article" date="2023" name="Res Sq">
        <title>Genomic and morphological characterization of Knufia obscura isolated from the Mars 2020 spacecraft assembly facility.</title>
        <authorList>
            <person name="Chander A.M."/>
            <person name="Teixeira M.M."/>
            <person name="Singh N.K."/>
            <person name="Williams M.P."/>
            <person name="Parker C.W."/>
            <person name="Leo P."/>
            <person name="Stajich J.E."/>
            <person name="Torok T."/>
            <person name="Tighe S."/>
            <person name="Mason C.E."/>
            <person name="Venkateswaran K."/>
        </authorList>
    </citation>
    <scope>NUCLEOTIDE SEQUENCE [LARGE SCALE GENOMIC DNA]</scope>
    <source>
        <strain evidence="2 3">CCFEE 5817</strain>
    </source>
</reference>
<comment type="caution">
    <text evidence="2">The sequence shown here is derived from an EMBL/GenBank/DDBJ whole genome shotgun (WGS) entry which is preliminary data.</text>
</comment>
<proteinExistence type="predicted"/>
<accession>A0ABR0R888</accession>
<protein>
    <submittedName>
        <fullName evidence="2">Uncharacterized protein</fullName>
    </submittedName>
</protein>
<dbReference type="Proteomes" id="UP001334248">
    <property type="component" value="Unassembled WGS sequence"/>
</dbReference>
<evidence type="ECO:0000313" key="2">
    <source>
        <dbReference type="EMBL" id="KAK5936440.1"/>
    </source>
</evidence>
<feature type="region of interest" description="Disordered" evidence="1">
    <location>
        <begin position="1"/>
        <end position="24"/>
    </location>
</feature>
<evidence type="ECO:0000313" key="3">
    <source>
        <dbReference type="Proteomes" id="UP001334248"/>
    </source>
</evidence>
<dbReference type="RefSeq" id="XP_064724530.1">
    <property type="nucleotide sequence ID" value="XM_064879700.1"/>
</dbReference>